<dbReference type="Gene3D" id="3.40.50.1000">
    <property type="entry name" value="HAD superfamily/HAD-like"/>
    <property type="match status" value="1"/>
</dbReference>
<evidence type="ECO:0000256" key="2">
    <source>
        <dbReference type="ARBA" id="ARBA00022842"/>
    </source>
</evidence>
<dbReference type="CDD" id="cd01427">
    <property type="entry name" value="HAD_like"/>
    <property type="match status" value="1"/>
</dbReference>
<sequence length="356" mass="41764">MFKKIIFDLDGVFFSEEKYFDTAAFTINELLCNKNYLNLCRESMFLKQQSNVIRNRIFNHEQNLLFLKDRGINNNWDVVYLLVSFQILQILRMEFQNSKDKVTKLINKGITTDFVNDLQDICKNKLDSFDFSSFNEELKNTHYEGNELIQVFNDFIYEEFGVKKQFFNLRDSLWSLGQNVYQEIFHASFKNREEQLLVNHNVLLQGLNRLRKENILLGVATGRPKEDVEYAFQKYDLMSYFDANSITTMTDILEIEKNFSQYAPLGKPNPFPYIRSIAGSQKPLEILLDLKQHNEDFSGVWIIADSVADMMCARELNCSFIAVLTGKTSRNKFVQLGVFHIFESVEDFFFNFESLS</sequence>
<evidence type="ECO:0000256" key="1">
    <source>
        <dbReference type="ARBA" id="ARBA00022801"/>
    </source>
</evidence>
<dbReference type="SUPFAM" id="SSF56784">
    <property type="entry name" value="HAD-like"/>
    <property type="match status" value="1"/>
</dbReference>
<dbReference type="SFLD" id="SFLDG01129">
    <property type="entry name" value="C1.5:_HAD__Beta-PGM__Phosphata"/>
    <property type="match status" value="1"/>
</dbReference>
<dbReference type="SFLD" id="SFLDS00003">
    <property type="entry name" value="Haloacid_Dehalogenase"/>
    <property type="match status" value="1"/>
</dbReference>
<keyword evidence="2" id="KW-0460">Magnesium</keyword>
<dbReference type="Proteomes" id="UP001065593">
    <property type="component" value="Unassembled WGS sequence"/>
</dbReference>
<dbReference type="InterPro" id="IPR023214">
    <property type="entry name" value="HAD_sf"/>
</dbReference>
<name>A0ABQ5NMG1_9BACI</name>
<organism evidence="3 4">
    <name type="scientific">Lysinibacillus piscis</name>
    <dbReference type="NCBI Taxonomy" id="2518931"/>
    <lineage>
        <taxon>Bacteria</taxon>
        <taxon>Bacillati</taxon>
        <taxon>Bacillota</taxon>
        <taxon>Bacilli</taxon>
        <taxon>Bacillales</taxon>
        <taxon>Bacillaceae</taxon>
        <taxon>Lysinibacillus</taxon>
    </lineage>
</organism>
<dbReference type="PANTHER" id="PTHR43434:SF1">
    <property type="entry name" value="PHOSPHOGLYCOLATE PHOSPHATASE"/>
    <property type="match status" value="1"/>
</dbReference>
<dbReference type="InterPro" id="IPR036412">
    <property type="entry name" value="HAD-like_sf"/>
</dbReference>
<accession>A0ABQ5NMG1</accession>
<dbReference type="PANTHER" id="PTHR43434">
    <property type="entry name" value="PHOSPHOGLYCOLATE PHOSPHATASE"/>
    <property type="match status" value="1"/>
</dbReference>
<dbReference type="GO" id="GO:0016787">
    <property type="term" value="F:hydrolase activity"/>
    <property type="evidence" value="ECO:0007669"/>
    <property type="project" value="UniProtKB-KW"/>
</dbReference>
<comment type="caution">
    <text evidence="3">The sequence shown here is derived from an EMBL/GenBank/DDBJ whole genome shotgun (WGS) entry which is preliminary data.</text>
</comment>
<dbReference type="InterPro" id="IPR050155">
    <property type="entry name" value="HAD-like_hydrolase_sf"/>
</dbReference>
<evidence type="ECO:0000313" key="4">
    <source>
        <dbReference type="Proteomes" id="UP001065593"/>
    </source>
</evidence>
<keyword evidence="1 3" id="KW-0378">Hydrolase</keyword>
<reference evidence="3" key="1">
    <citation type="submission" date="2022-08" db="EMBL/GenBank/DDBJ databases">
        <title>Draft genome sequence of Lysinibacillus sp. strain KH24.</title>
        <authorList>
            <person name="Kanbe H."/>
            <person name="Itoh H."/>
        </authorList>
    </citation>
    <scope>NUCLEOTIDE SEQUENCE</scope>
    <source>
        <strain evidence="3">KH24</strain>
    </source>
</reference>
<proteinExistence type="predicted"/>
<dbReference type="RefSeq" id="WP_264989295.1">
    <property type="nucleotide sequence ID" value="NZ_BRZA01000003.1"/>
</dbReference>
<gene>
    <name evidence="3" type="ORF">LYSBPC_26250</name>
</gene>
<evidence type="ECO:0000313" key="3">
    <source>
        <dbReference type="EMBL" id="GLC89498.1"/>
    </source>
</evidence>
<protein>
    <submittedName>
        <fullName evidence="3">HAD family hydrolase</fullName>
    </submittedName>
</protein>
<dbReference type="Pfam" id="PF13242">
    <property type="entry name" value="Hydrolase_like"/>
    <property type="match status" value="1"/>
</dbReference>
<dbReference type="EMBL" id="BRZA01000003">
    <property type="protein sequence ID" value="GLC89498.1"/>
    <property type="molecule type" value="Genomic_DNA"/>
</dbReference>
<keyword evidence="4" id="KW-1185">Reference proteome</keyword>